<evidence type="ECO:0000313" key="9">
    <source>
        <dbReference type="Proteomes" id="UP001151287"/>
    </source>
</evidence>
<dbReference type="Proteomes" id="UP001151287">
    <property type="component" value="Unassembled WGS sequence"/>
</dbReference>
<feature type="transmembrane region" description="Helical" evidence="6">
    <location>
        <begin position="7"/>
        <end position="26"/>
    </location>
</feature>
<dbReference type="EMBL" id="JAMQYH010000002">
    <property type="protein sequence ID" value="KAJ1700027.1"/>
    <property type="molecule type" value="Genomic_DNA"/>
</dbReference>
<dbReference type="GO" id="GO:0016757">
    <property type="term" value="F:glycosyltransferase activity"/>
    <property type="evidence" value="ECO:0007669"/>
    <property type="project" value="UniProtKB-KW"/>
</dbReference>
<keyword evidence="6" id="KW-0812">Transmembrane</keyword>
<keyword evidence="6" id="KW-1133">Transmembrane helix</keyword>
<keyword evidence="6" id="KW-0472">Membrane</keyword>
<dbReference type="Pfam" id="PF03016">
    <property type="entry name" value="Exostosin_GT47"/>
    <property type="match status" value="1"/>
</dbReference>
<proteinExistence type="inferred from homology"/>
<dbReference type="InterPro" id="IPR004263">
    <property type="entry name" value="Exostosin"/>
</dbReference>
<keyword evidence="9" id="KW-1185">Reference proteome</keyword>
<evidence type="ECO:0000256" key="2">
    <source>
        <dbReference type="ARBA" id="ARBA00010271"/>
    </source>
</evidence>
<comment type="similarity">
    <text evidence="2">Belongs to the glycosyltransferase 47 family.</text>
</comment>
<dbReference type="GO" id="GO:0000139">
    <property type="term" value="C:Golgi membrane"/>
    <property type="evidence" value="ECO:0007669"/>
    <property type="project" value="UniProtKB-SubCell"/>
</dbReference>
<accession>A0A9Q0CUL9</accession>
<dbReference type="PANTHER" id="PTHR11062:SF124">
    <property type="entry name" value="XYLOGALACTURONAN BETA-1,3-XYLOSYLTRANSFERASE"/>
    <property type="match status" value="1"/>
</dbReference>
<keyword evidence="3" id="KW-0808">Transferase</keyword>
<keyword evidence="3" id="KW-0328">Glycosyltransferase</keyword>
<keyword evidence="5" id="KW-0333">Golgi apparatus</keyword>
<organism evidence="8 9">
    <name type="scientific">Rhynchospora breviuscula</name>
    <dbReference type="NCBI Taxonomy" id="2022672"/>
    <lineage>
        <taxon>Eukaryota</taxon>
        <taxon>Viridiplantae</taxon>
        <taxon>Streptophyta</taxon>
        <taxon>Embryophyta</taxon>
        <taxon>Tracheophyta</taxon>
        <taxon>Spermatophyta</taxon>
        <taxon>Magnoliopsida</taxon>
        <taxon>Liliopsida</taxon>
        <taxon>Poales</taxon>
        <taxon>Cyperaceae</taxon>
        <taxon>Cyperoideae</taxon>
        <taxon>Rhynchosporeae</taxon>
        <taxon>Rhynchospora</taxon>
    </lineage>
</organism>
<dbReference type="PANTHER" id="PTHR11062">
    <property type="entry name" value="EXOSTOSIN HEPARAN SULFATE GLYCOSYLTRANSFERASE -RELATED"/>
    <property type="match status" value="1"/>
</dbReference>
<name>A0A9Q0CUL9_9POAL</name>
<gene>
    <name evidence="8" type="ORF">LUZ63_008539</name>
</gene>
<evidence type="ECO:0000256" key="1">
    <source>
        <dbReference type="ARBA" id="ARBA00004323"/>
    </source>
</evidence>
<evidence type="ECO:0000259" key="7">
    <source>
        <dbReference type="Pfam" id="PF03016"/>
    </source>
</evidence>
<feature type="domain" description="Exostosin GT47" evidence="7">
    <location>
        <begin position="112"/>
        <end position="397"/>
    </location>
</feature>
<sequence>MEESTRISLFISLLLLLLVIFPLAFYDQSAARRNLKSYTAQIFSIGTSHLTSIKHQKQGVQTIEEGLSHARFNILRAIAVDNYTINNATNDFVPHGAVYRNPRAFHQSYLEMEKRFKIWAYKEGEPPIFHSGPTANIYSIEGHLIHEMEDGTNPFLTQDPSEAHVFFLPISITHIVSYVYRRDVPDYWGPLRRVVADYVDVIKEKYPYWNRSAGADHLFVACHDWGAYLSGNDTKRELYENSIRVVCNANTSEGFILNKDVTLAGINLPDGRIARPEKDIDPNQRTLLAFFAGGAHGYIREAVLNHWKGKDAEVVVYEYLPKGLNYYSFMKRSKFCLCPSGYEVGTPRITEAIFMGCVPVIIAVDYPLPFSDVLDWSKFSVQIPVEKISEIKVILKDISERRYRMLKSRVLQVQRHFVLHRPAKQYDLISMTLHSVWLRRLNVKLTY</sequence>
<reference evidence="8" key="1">
    <citation type="journal article" date="2022" name="Cell">
        <title>Repeat-based holocentromeres influence genome architecture and karyotype evolution.</title>
        <authorList>
            <person name="Hofstatter P.G."/>
            <person name="Thangavel G."/>
            <person name="Lux T."/>
            <person name="Neumann P."/>
            <person name="Vondrak T."/>
            <person name="Novak P."/>
            <person name="Zhang M."/>
            <person name="Costa L."/>
            <person name="Castellani M."/>
            <person name="Scott A."/>
            <person name="Toegelov H."/>
            <person name="Fuchs J."/>
            <person name="Mata-Sucre Y."/>
            <person name="Dias Y."/>
            <person name="Vanzela A.L.L."/>
            <person name="Huettel B."/>
            <person name="Almeida C.C.S."/>
            <person name="Simkova H."/>
            <person name="Souza G."/>
            <person name="Pedrosa-Harand A."/>
            <person name="Macas J."/>
            <person name="Mayer K.F.X."/>
            <person name="Houben A."/>
            <person name="Marques A."/>
        </authorList>
    </citation>
    <scope>NUCLEOTIDE SEQUENCE</scope>
    <source>
        <strain evidence="8">RhyBre1mFocal</strain>
    </source>
</reference>
<evidence type="ECO:0000256" key="5">
    <source>
        <dbReference type="ARBA" id="ARBA00023034"/>
    </source>
</evidence>
<comment type="subcellular location">
    <subcellularLocation>
        <location evidence="1">Golgi apparatus membrane</location>
        <topology evidence="1">Single-pass type II membrane protein</topology>
    </subcellularLocation>
</comment>
<evidence type="ECO:0000313" key="8">
    <source>
        <dbReference type="EMBL" id="KAJ1700027.1"/>
    </source>
</evidence>
<dbReference type="AlphaFoldDB" id="A0A9Q0CUL9"/>
<keyword evidence="4" id="KW-0735">Signal-anchor</keyword>
<evidence type="ECO:0000256" key="4">
    <source>
        <dbReference type="ARBA" id="ARBA00022968"/>
    </source>
</evidence>
<dbReference type="OrthoDB" id="1924787at2759"/>
<protein>
    <recommendedName>
        <fullName evidence="7">Exostosin GT47 domain-containing protein</fullName>
    </recommendedName>
</protein>
<dbReference type="InterPro" id="IPR040911">
    <property type="entry name" value="Exostosin_GT47"/>
</dbReference>
<evidence type="ECO:0000256" key="3">
    <source>
        <dbReference type="ARBA" id="ARBA00022676"/>
    </source>
</evidence>
<evidence type="ECO:0000256" key="6">
    <source>
        <dbReference type="SAM" id="Phobius"/>
    </source>
</evidence>
<comment type="caution">
    <text evidence="8">The sequence shown here is derived from an EMBL/GenBank/DDBJ whole genome shotgun (WGS) entry which is preliminary data.</text>
</comment>